<dbReference type="AlphaFoldDB" id="A0AAD8B9F0"/>
<keyword evidence="3" id="KW-1185">Reference proteome</keyword>
<evidence type="ECO:0000256" key="1">
    <source>
        <dbReference type="SAM" id="MobiDB-lite"/>
    </source>
</evidence>
<evidence type="ECO:0000313" key="2">
    <source>
        <dbReference type="EMBL" id="KAK0050341.1"/>
    </source>
</evidence>
<protein>
    <submittedName>
        <fullName evidence="2">Uncharacterized protein</fullName>
    </submittedName>
</protein>
<name>A0AAD8B9F0_BIOPF</name>
<accession>A0AAD8B9F0</accession>
<organism evidence="2 3">
    <name type="scientific">Biomphalaria pfeifferi</name>
    <name type="common">Bloodfluke planorb</name>
    <name type="synonym">Freshwater snail</name>
    <dbReference type="NCBI Taxonomy" id="112525"/>
    <lineage>
        <taxon>Eukaryota</taxon>
        <taxon>Metazoa</taxon>
        <taxon>Spiralia</taxon>
        <taxon>Lophotrochozoa</taxon>
        <taxon>Mollusca</taxon>
        <taxon>Gastropoda</taxon>
        <taxon>Heterobranchia</taxon>
        <taxon>Euthyneura</taxon>
        <taxon>Panpulmonata</taxon>
        <taxon>Hygrophila</taxon>
        <taxon>Lymnaeoidea</taxon>
        <taxon>Planorbidae</taxon>
        <taxon>Biomphalaria</taxon>
    </lineage>
</organism>
<dbReference type="Proteomes" id="UP001233172">
    <property type="component" value="Unassembled WGS sequence"/>
</dbReference>
<reference evidence="2" key="1">
    <citation type="journal article" date="2023" name="PLoS Negl. Trop. Dis.">
        <title>A genome sequence for Biomphalaria pfeifferi, the major vector snail for the human-infecting parasite Schistosoma mansoni.</title>
        <authorList>
            <person name="Bu L."/>
            <person name="Lu L."/>
            <person name="Laidemitt M.R."/>
            <person name="Zhang S.M."/>
            <person name="Mutuku M."/>
            <person name="Mkoji G."/>
            <person name="Steinauer M."/>
            <person name="Loker E.S."/>
        </authorList>
    </citation>
    <scope>NUCLEOTIDE SEQUENCE</scope>
    <source>
        <strain evidence="2">KasaAsao</strain>
    </source>
</reference>
<comment type="caution">
    <text evidence="2">The sequence shown here is derived from an EMBL/GenBank/DDBJ whole genome shotgun (WGS) entry which is preliminary data.</text>
</comment>
<feature type="region of interest" description="Disordered" evidence="1">
    <location>
        <begin position="1"/>
        <end position="21"/>
    </location>
</feature>
<gene>
    <name evidence="2" type="ORF">Bpfe_020225</name>
</gene>
<sequence>NKSLEAPLERETQARTASEVAGADPLSLVKAHSDLLEENLIDAYTHTHNETEVYEFKSR</sequence>
<proteinExistence type="predicted"/>
<evidence type="ECO:0000313" key="3">
    <source>
        <dbReference type="Proteomes" id="UP001233172"/>
    </source>
</evidence>
<feature type="non-terminal residue" evidence="2">
    <location>
        <position position="1"/>
    </location>
</feature>
<dbReference type="EMBL" id="JASAOG010000115">
    <property type="protein sequence ID" value="KAK0050341.1"/>
    <property type="molecule type" value="Genomic_DNA"/>
</dbReference>
<reference evidence="2" key="2">
    <citation type="submission" date="2023-04" db="EMBL/GenBank/DDBJ databases">
        <authorList>
            <person name="Bu L."/>
            <person name="Lu L."/>
            <person name="Laidemitt M.R."/>
            <person name="Zhang S.M."/>
            <person name="Mutuku M."/>
            <person name="Mkoji G."/>
            <person name="Steinauer M."/>
            <person name="Loker E.S."/>
        </authorList>
    </citation>
    <scope>NUCLEOTIDE SEQUENCE</scope>
    <source>
        <strain evidence="2">KasaAsao</strain>
        <tissue evidence="2">Whole Snail</tissue>
    </source>
</reference>